<keyword evidence="2" id="KW-0804">Transcription</keyword>
<evidence type="ECO:0000256" key="2">
    <source>
        <dbReference type="ARBA" id="ARBA00023163"/>
    </source>
</evidence>
<dbReference type="GO" id="GO:0003677">
    <property type="term" value="F:DNA binding"/>
    <property type="evidence" value="ECO:0007669"/>
    <property type="project" value="UniProtKB-KW"/>
</dbReference>
<dbReference type="InterPro" id="IPR051534">
    <property type="entry name" value="CBASS_pafABC_assoc_protein"/>
</dbReference>
<dbReference type="PROSITE" id="PS52050">
    <property type="entry name" value="WYL"/>
    <property type="match status" value="1"/>
</dbReference>
<dbReference type="InterPro" id="IPR036388">
    <property type="entry name" value="WH-like_DNA-bd_sf"/>
</dbReference>
<dbReference type="Proteomes" id="UP001179280">
    <property type="component" value="Unassembled WGS sequence"/>
</dbReference>
<protein>
    <submittedName>
        <fullName evidence="4">DNA-binding transcriptional regulator YafY</fullName>
    </submittedName>
</protein>
<dbReference type="RefSeq" id="WP_204466602.1">
    <property type="nucleotide sequence ID" value="NZ_JAFBCV010000007.1"/>
</dbReference>
<reference evidence="4" key="1">
    <citation type="submission" date="2021-01" db="EMBL/GenBank/DDBJ databases">
        <title>Genomic Encyclopedia of Type Strains, Phase IV (KMG-IV): sequencing the most valuable type-strain genomes for metagenomic binning, comparative biology and taxonomic classification.</title>
        <authorList>
            <person name="Goeker M."/>
        </authorList>
    </citation>
    <scope>NUCLEOTIDE SEQUENCE</scope>
    <source>
        <strain evidence="4">DSM 21943</strain>
    </source>
</reference>
<organism evidence="4 5">
    <name type="scientific">Shouchella xiaoxiensis</name>
    <dbReference type="NCBI Taxonomy" id="766895"/>
    <lineage>
        <taxon>Bacteria</taxon>
        <taxon>Bacillati</taxon>
        <taxon>Bacillota</taxon>
        <taxon>Bacilli</taxon>
        <taxon>Bacillales</taxon>
        <taxon>Bacillaceae</taxon>
        <taxon>Shouchella</taxon>
    </lineage>
</organism>
<dbReference type="InterPro" id="IPR001034">
    <property type="entry name" value="DeoR_HTH"/>
</dbReference>
<evidence type="ECO:0000256" key="1">
    <source>
        <dbReference type="ARBA" id="ARBA00023015"/>
    </source>
</evidence>
<dbReference type="Gene3D" id="1.10.10.10">
    <property type="entry name" value="Winged helix-like DNA-binding domain superfamily/Winged helix DNA-binding domain"/>
    <property type="match status" value="1"/>
</dbReference>
<evidence type="ECO:0000313" key="5">
    <source>
        <dbReference type="Proteomes" id="UP001179280"/>
    </source>
</evidence>
<comment type="caution">
    <text evidence="4">The sequence shown here is derived from an EMBL/GenBank/DDBJ whole genome shotgun (WGS) entry which is preliminary data.</text>
</comment>
<accession>A0ABS2SY25</accession>
<evidence type="ECO:0000259" key="3">
    <source>
        <dbReference type="PROSITE" id="PS51000"/>
    </source>
</evidence>
<evidence type="ECO:0000313" key="4">
    <source>
        <dbReference type="EMBL" id="MBM7839334.1"/>
    </source>
</evidence>
<dbReference type="EMBL" id="JAFBCV010000007">
    <property type="protein sequence ID" value="MBM7839334.1"/>
    <property type="molecule type" value="Genomic_DNA"/>
</dbReference>
<dbReference type="Pfam" id="PF08279">
    <property type="entry name" value="HTH_11"/>
    <property type="match status" value="1"/>
</dbReference>
<dbReference type="SUPFAM" id="SSF46785">
    <property type="entry name" value="Winged helix' DNA-binding domain"/>
    <property type="match status" value="1"/>
</dbReference>
<dbReference type="PROSITE" id="PS51000">
    <property type="entry name" value="HTH_DEOR_2"/>
    <property type="match status" value="1"/>
</dbReference>
<dbReference type="PANTHER" id="PTHR34580">
    <property type="match status" value="1"/>
</dbReference>
<proteinExistence type="predicted"/>
<gene>
    <name evidence="4" type="ORF">JOC54_002605</name>
</gene>
<name>A0ABS2SY25_9BACI</name>
<keyword evidence="1" id="KW-0805">Transcription regulation</keyword>
<keyword evidence="4" id="KW-0238">DNA-binding</keyword>
<dbReference type="PANTHER" id="PTHR34580:SF1">
    <property type="entry name" value="PROTEIN PAFC"/>
    <property type="match status" value="1"/>
</dbReference>
<dbReference type="InterPro" id="IPR013196">
    <property type="entry name" value="HTH_11"/>
</dbReference>
<keyword evidence="5" id="KW-1185">Reference proteome</keyword>
<dbReference type="InterPro" id="IPR026881">
    <property type="entry name" value="WYL_dom"/>
</dbReference>
<dbReference type="InterPro" id="IPR036390">
    <property type="entry name" value="WH_DNA-bd_sf"/>
</dbReference>
<sequence>MKIHRLISILLIIETKGPVKAKELAEKLEVSTRTIYRDVDTLCEAGIPLIASTGPTGGIQMVDTYSLGMKQLHEEDLLHLYLSSAGIKPTKGELALKINNALLKLQKHIPEKQKKLMDSAQTMFFIDENPWWGKTTTASCLDTLIQAIFTKTTLAMIYSSHSQSIRRVHPYGIVIKRLDWYLVAYCETRKAIRTFKCNRIEQATVLNEHYTVPASFNLESFWTVNQQQFKLNCAQNEYYPVSFQLHKQDTDLLPELEWLRSEEQDNNLTISANLFDETYAKRAILPLLGFAEIIAPEPIRNHAIALSQQLSARYIHLKLHER</sequence>
<dbReference type="Pfam" id="PF13280">
    <property type="entry name" value="WYL"/>
    <property type="match status" value="1"/>
</dbReference>
<feature type="domain" description="HTH deoR-type" evidence="3">
    <location>
        <begin position="2"/>
        <end position="57"/>
    </location>
</feature>